<evidence type="ECO:0000313" key="1">
    <source>
        <dbReference type="EMBL" id="BAU55597.1"/>
    </source>
</evidence>
<dbReference type="OrthoDB" id="797684at2"/>
<dbReference type="KEGG" id="mgot:MgSA37_03788"/>
<proteinExistence type="predicted"/>
<dbReference type="AlphaFoldDB" id="A0A0X8X4M1"/>
<reference evidence="1 2" key="1">
    <citation type="submission" date="2015-12" db="EMBL/GenBank/DDBJ databases">
        <title>Genome sequence of Mucilaginibacter gotjawali.</title>
        <authorList>
            <person name="Lee J.S."/>
            <person name="Lee K.C."/>
            <person name="Kim K.K."/>
            <person name="Lee B.W."/>
        </authorList>
    </citation>
    <scope>NUCLEOTIDE SEQUENCE [LARGE SCALE GENOMIC DNA]</scope>
    <source>
        <strain evidence="1 2">SA3-7</strain>
    </source>
</reference>
<dbReference type="Proteomes" id="UP000218263">
    <property type="component" value="Chromosome"/>
</dbReference>
<organism evidence="1 2">
    <name type="scientific">Mucilaginibacter gotjawali</name>
    <dbReference type="NCBI Taxonomy" id="1550579"/>
    <lineage>
        <taxon>Bacteria</taxon>
        <taxon>Pseudomonadati</taxon>
        <taxon>Bacteroidota</taxon>
        <taxon>Sphingobacteriia</taxon>
        <taxon>Sphingobacteriales</taxon>
        <taxon>Sphingobacteriaceae</taxon>
        <taxon>Mucilaginibacter</taxon>
    </lineage>
</organism>
<keyword evidence="2" id="KW-1185">Reference proteome</keyword>
<dbReference type="RefSeq" id="WP_096353979.1">
    <property type="nucleotide sequence ID" value="NZ_AP017313.1"/>
</dbReference>
<evidence type="ECO:0000313" key="2">
    <source>
        <dbReference type="Proteomes" id="UP000218263"/>
    </source>
</evidence>
<dbReference type="EMBL" id="AP017313">
    <property type="protein sequence ID" value="BAU55597.1"/>
    <property type="molecule type" value="Genomic_DNA"/>
</dbReference>
<accession>A0A0X8X4M1</accession>
<protein>
    <submittedName>
        <fullName evidence="1">Uncharacterized protein</fullName>
    </submittedName>
</protein>
<name>A0A0X8X4M1_9SPHI</name>
<sequence>MNELEQLEIFLKAFFEKAPAGDDTAAFNDAQHYIIKERQNIIQKIRAASHSFQGDPHKIRLYIEHLQLEITRLSDEYYQFLQSQNKGSPVADLISQLLSELNLLYRYLKENFKSFFNDQLNVHQAFKETYIPFINKLSKKILSVLAASGEDKEFILLMQDYLYTLSKPGYHEIKTNGDLDYHVNFISAIHKLVIEITGPDLNLKLFRELIYLNFNCLPVIWFYINRIQKDYDQVDFYQEELINTIIELRNLQQIPAKVGYGYEPSAETLKEILCKVYEEEISCLKRLQRLQAKLTYKKWSSMIFTPFYFHVAFSLEVLVLFFRLLIEAGIVITEKKVVLFDFISKHIGTERKENLSFGSIKNKYNNPQYSAAQKIKIALLEVIRLINEQYPA</sequence>
<gene>
    <name evidence="1" type="ORF">MgSA37_03788</name>
</gene>